<dbReference type="AlphaFoldDB" id="A0A6A5SPE7"/>
<evidence type="ECO:0000256" key="1">
    <source>
        <dbReference type="SAM" id="SignalP"/>
    </source>
</evidence>
<evidence type="ECO:0000313" key="3">
    <source>
        <dbReference type="Proteomes" id="UP000800038"/>
    </source>
</evidence>
<feature type="signal peptide" evidence="1">
    <location>
        <begin position="1"/>
        <end position="20"/>
    </location>
</feature>
<name>A0A6A5SPE7_9PLEO</name>
<organism evidence="2 3">
    <name type="scientific">Clathrospora elynae</name>
    <dbReference type="NCBI Taxonomy" id="706981"/>
    <lineage>
        <taxon>Eukaryota</taxon>
        <taxon>Fungi</taxon>
        <taxon>Dikarya</taxon>
        <taxon>Ascomycota</taxon>
        <taxon>Pezizomycotina</taxon>
        <taxon>Dothideomycetes</taxon>
        <taxon>Pleosporomycetidae</taxon>
        <taxon>Pleosporales</taxon>
        <taxon>Diademaceae</taxon>
        <taxon>Clathrospora</taxon>
    </lineage>
</organism>
<reference evidence="2" key="1">
    <citation type="journal article" date="2020" name="Stud. Mycol.">
        <title>101 Dothideomycetes genomes: a test case for predicting lifestyles and emergence of pathogens.</title>
        <authorList>
            <person name="Haridas S."/>
            <person name="Albert R."/>
            <person name="Binder M."/>
            <person name="Bloem J."/>
            <person name="Labutti K."/>
            <person name="Salamov A."/>
            <person name="Andreopoulos B."/>
            <person name="Baker S."/>
            <person name="Barry K."/>
            <person name="Bills G."/>
            <person name="Bluhm B."/>
            <person name="Cannon C."/>
            <person name="Castanera R."/>
            <person name="Culley D."/>
            <person name="Daum C."/>
            <person name="Ezra D."/>
            <person name="Gonzalez J."/>
            <person name="Henrissat B."/>
            <person name="Kuo A."/>
            <person name="Liang C."/>
            <person name="Lipzen A."/>
            <person name="Lutzoni F."/>
            <person name="Magnuson J."/>
            <person name="Mondo S."/>
            <person name="Nolan M."/>
            <person name="Ohm R."/>
            <person name="Pangilinan J."/>
            <person name="Park H.-J."/>
            <person name="Ramirez L."/>
            <person name="Alfaro M."/>
            <person name="Sun H."/>
            <person name="Tritt A."/>
            <person name="Yoshinaga Y."/>
            <person name="Zwiers L.-H."/>
            <person name="Turgeon B."/>
            <person name="Goodwin S."/>
            <person name="Spatafora J."/>
            <person name="Crous P."/>
            <person name="Grigoriev I."/>
        </authorList>
    </citation>
    <scope>NUCLEOTIDE SEQUENCE</scope>
    <source>
        <strain evidence="2">CBS 161.51</strain>
    </source>
</reference>
<keyword evidence="3" id="KW-1185">Reference proteome</keyword>
<gene>
    <name evidence="2" type="ORF">EJ02DRAFT_200999</name>
</gene>
<keyword evidence="1" id="KW-0732">Signal</keyword>
<protein>
    <recommendedName>
        <fullName evidence="4">Secreted protein</fullName>
    </recommendedName>
</protein>
<evidence type="ECO:0000313" key="2">
    <source>
        <dbReference type="EMBL" id="KAF1941524.1"/>
    </source>
</evidence>
<sequence>MRYASRWIIMPRWSCCLALASRDGDDNTVTGLDQHDNLTVTRLMKRQAARRKFAFLLTPARQATGISDVSACLSLCASQEPPLSCSSD</sequence>
<dbReference type="Proteomes" id="UP000800038">
    <property type="component" value="Unassembled WGS sequence"/>
</dbReference>
<evidence type="ECO:0008006" key="4">
    <source>
        <dbReference type="Google" id="ProtNLM"/>
    </source>
</evidence>
<proteinExistence type="predicted"/>
<feature type="chain" id="PRO_5025481787" description="Secreted protein" evidence="1">
    <location>
        <begin position="21"/>
        <end position="88"/>
    </location>
</feature>
<accession>A0A6A5SPE7</accession>
<dbReference type="EMBL" id="ML976046">
    <property type="protein sequence ID" value="KAF1941524.1"/>
    <property type="molecule type" value="Genomic_DNA"/>
</dbReference>